<dbReference type="InterPro" id="IPR019564">
    <property type="entry name" value="Sam37/metaxin_N"/>
</dbReference>
<dbReference type="GeneID" id="95980124"/>
<evidence type="ECO:0000256" key="6">
    <source>
        <dbReference type="ARBA" id="ARBA00023136"/>
    </source>
</evidence>
<name>A0ABR3P593_9PEZI</name>
<dbReference type="PANTHER" id="PTHR12289:SF41">
    <property type="entry name" value="FAILED AXON CONNECTIONS-RELATED"/>
    <property type="match status" value="1"/>
</dbReference>
<gene>
    <name evidence="9" type="ORF">AAFC00_006425</name>
</gene>
<dbReference type="Pfam" id="PF17171">
    <property type="entry name" value="GST_C_6"/>
    <property type="match status" value="1"/>
</dbReference>
<keyword evidence="3" id="KW-1000">Mitochondrion outer membrane</keyword>
<keyword evidence="5" id="KW-0496">Mitochondrion</keyword>
<comment type="subcellular location">
    <subcellularLocation>
        <location evidence="1">Mitochondrion outer membrane</location>
    </subcellularLocation>
</comment>
<accession>A0ABR3P593</accession>
<keyword evidence="2" id="KW-0813">Transport</keyword>
<evidence type="ECO:0000256" key="5">
    <source>
        <dbReference type="ARBA" id="ARBA00023128"/>
    </source>
</evidence>
<dbReference type="RefSeq" id="XP_069197592.1">
    <property type="nucleotide sequence ID" value="XM_069346378.1"/>
</dbReference>
<evidence type="ECO:0000256" key="2">
    <source>
        <dbReference type="ARBA" id="ARBA00022448"/>
    </source>
</evidence>
<evidence type="ECO:0000313" key="9">
    <source>
        <dbReference type="EMBL" id="KAL1297910.1"/>
    </source>
</evidence>
<reference evidence="9 10" key="1">
    <citation type="submission" date="2024-07" db="EMBL/GenBank/DDBJ databases">
        <title>Draft sequence of the Neodothiora populina.</title>
        <authorList>
            <person name="Drown D.D."/>
            <person name="Schuette U.S."/>
            <person name="Buechlein A.B."/>
            <person name="Rusch D.R."/>
            <person name="Winton L.W."/>
            <person name="Adams G.A."/>
        </authorList>
    </citation>
    <scope>NUCLEOTIDE SEQUENCE [LARGE SCALE GENOMIC DNA]</scope>
    <source>
        <strain evidence="9 10">CPC 39397</strain>
    </source>
</reference>
<feature type="domain" description="Mitochondrial outer membrane transport complex Sam37/metaxin N-terminal" evidence="7">
    <location>
        <begin position="19"/>
        <end position="144"/>
    </location>
</feature>
<dbReference type="InterPro" id="IPR050931">
    <property type="entry name" value="Mito_Protein_Transport_Metaxin"/>
</dbReference>
<dbReference type="EMBL" id="JBFMKM010000014">
    <property type="protein sequence ID" value="KAL1297910.1"/>
    <property type="molecule type" value="Genomic_DNA"/>
</dbReference>
<proteinExistence type="predicted"/>
<keyword evidence="10" id="KW-1185">Reference proteome</keyword>
<evidence type="ECO:0000256" key="3">
    <source>
        <dbReference type="ARBA" id="ARBA00022787"/>
    </source>
</evidence>
<keyword evidence="4" id="KW-0653">Protein transport</keyword>
<evidence type="ECO:0000256" key="1">
    <source>
        <dbReference type="ARBA" id="ARBA00004294"/>
    </source>
</evidence>
<dbReference type="InterPro" id="IPR033468">
    <property type="entry name" value="Metaxin_GST"/>
</dbReference>
<evidence type="ECO:0000313" key="10">
    <source>
        <dbReference type="Proteomes" id="UP001562354"/>
    </source>
</evidence>
<evidence type="ECO:0000259" key="8">
    <source>
        <dbReference type="Pfam" id="PF17171"/>
    </source>
</evidence>
<organism evidence="9 10">
    <name type="scientific">Neodothiora populina</name>
    <dbReference type="NCBI Taxonomy" id="2781224"/>
    <lineage>
        <taxon>Eukaryota</taxon>
        <taxon>Fungi</taxon>
        <taxon>Dikarya</taxon>
        <taxon>Ascomycota</taxon>
        <taxon>Pezizomycotina</taxon>
        <taxon>Dothideomycetes</taxon>
        <taxon>Dothideomycetidae</taxon>
        <taxon>Dothideales</taxon>
        <taxon>Dothioraceae</taxon>
        <taxon>Neodothiora</taxon>
    </lineage>
</organism>
<dbReference type="PANTHER" id="PTHR12289">
    <property type="entry name" value="METAXIN RELATED"/>
    <property type="match status" value="1"/>
</dbReference>
<comment type="caution">
    <text evidence="9">The sequence shown here is derived from an EMBL/GenBank/DDBJ whole genome shotgun (WGS) entry which is preliminary data.</text>
</comment>
<dbReference type="Pfam" id="PF10568">
    <property type="entry name" value="Tom37"/>
    <property type="match status" value="1"/>
</dbReference>
<evidence type="ECO:0000259" key="7">
    <source>
        <dbReference type="Pfam" id="PF10568"/>
    </source>
</evidence>
<dbReference type="Proteomes" id="UP001562354">
    <property type="component" value="Unassembled WGS sequence"/>
</dbReference>
<evidence type="ECO:0000256" key="4">
    <source>
        <dbReference type="ARBA" id="ARBA00022927"/>
    </source>
</evidence>
<sequence>MRLHILGPAFGLPSIDAECIAAVALVKSYCESIEKPWELIASHEAPQGAQLPFLVEDNVFCSGFSSIARHLTDESGHISGLAVDLSSEQRADAIALTSFITSAGLALLDISLYVSFENYRLRTRSSYTQILPWYSNFLLPPRIRAAARTRTTHLGVSSIDIDTVHDDVIEKPASLQQQPRPFEEHETEKHAKRLLGQRKSVLSLLRTPEHAAAFKVKALADNFFDPLRETLGNKQYLLGTSAPSVVDCLAFGYLSLMLYPRMPQAWLETSLKTQNSKLKLYIDRLRARFDMDATPPEAFCKNSPNVVGAEEAETLQERVVASKLPWTQPQELGIAGAVSYLGREIQQHLPLPNSGAQVKHLPEQDYKTGWLGKTIPYLPALGVAALASYWLYLDRPWPRGEAMHYFGKRTKLTDLGAAGALLGGLSFQMQSPQFETKPREIQEYDNGAVQVEVIENETAV</sequence>
<protein>
    <submittedName>
        <fullName evidence="9">Uncharacterized protein</fullName>
    </submittedName>
</protein>
<feature type="domain" description="Metaxin glutathione S-transferase" evidence="8">
    <location>
        <begin position="223"/>
        <end position="285"/>
    </location>
</feature>
<keyword evidence="6" id="KW-0472">Membrane</keyword>